<dbReference type="EMBL" id="CAMXCT010000058">
    <property type="protein sequence ID" value="CAI3973173.1"/>
    <property type="molecule type" value="Genomic_DNA"/>
</dbReference>
<dbReference type="OrthoDB" id="416271at2759"/>
<comment type="caution">
    <text evidence="2">The sequence shown here is derived from an EMBL/GenBank/DDBJ whole genome shotgun (WGS) entry which is preliminary data.</text>
</comment>
<feature type="domain" description="PDZ" evidence="1">
    <location>
        <begin position="16"/>
        <end position="95"/>
    </location>
</feature>
<feature type="non-terminal residue" evidence="2">
    <location>
        <position position="1"/>
    </location>
</feature>
<organism evidence="2">
    <name type="scientific">Cladocopium goreaui</name>
    <dbReference type="NCBI Taxonomy" id="2562237"/>
    <lineage>
        <taxon>Eukaryota</taxon>
        <taxon>Sar</taxon>
        <taxon>Alveolata</taxon>
        <taxon>Dinophyceae</taxon>
        <taxon>Suessiales</taxon>
        <taxon>Symbiodiniaceae</taxon>
        <taxon>Cladocopium</taxon>
    </lineage>
</organism>
<feature type="domain" description="PDZ" evidence="1">
    <location>
        <begin position="108"/>
        <end position="164"/>
    </location>
</feature>
<dbReference type="SUPFAM" id="SSF50156">
    <property type="entry name" value="PDZ domain-like"/>
    <property type="match status" value="1"/>
</dbReference>
<dbReference type="EMBL" id="CAMXCT030000058">
    <property type="protein sequence ID" value="CAL4760485.1"/>
    <property type="molecule type" value="Genomic_DNA"/>
</dbReference>
<dbReference type="SMART" id="SM00228">
    <property type="entry name" value="PDZ"/>
    <property type="match status" value="2"/>
</dbReference>
<dbReference type="InterPro" id="IPR001478">
    <property type="entry name" value="PDZ"/>
</dbReference>
<keyword evidence="5" id="KW-1185">Reference proteome</keyword>
<evidence type="ECO:0000313" key="3">
    <source>
        <dbReference type="EMBL" id="CAL1126548.1"/>
    </source>
</evidence>
<sequence length="646" mass="70625">KLEPFHSMAWCGKTVVVEVARLQHGDLGMHVDALTLAVCLVEPQGLVAAWNAAHPGCMIEPGDRLASVNGLCHPEVVMEQLSAEFSLRIVVEKKGGFSGALVPHSKFAVQLHRSGDGPLGFGFEVNPETLEVLSVADDGQVAQWNLWHPFRAIVVGDRIVEINGEVHSARYEVLMESFQIDMTLLRGQESGSKGSKGNSLAKYGTFGVSLSTYTEPVGFGVSFSTLEVEKVEATGAVQKWNAANPINKLRMGDRLVQVNGKADPKSILAELKAQKELKLVVARAERRIDQNRSLLTLKECQAAWPKDPDRWRRMVRMGGPGQTQAGAALATAGRFEVELQRLKDQPWGFELGPDARLTRVVDGGLLARWNWRHPSRAVVQGDRLMINGLTESKALQQCLKQSLCIRLAVMRQGAMSTFGIKLVKTVERKLGLKLSEDVEVIGIDPAGALALWNASHPLLEVHLGDRILQVGETATPEQIFRSFQCSSELDFLIGRCPRRLDAATGQILSHKECEAGYGKEAPARWAVMQLVPDAPDQVREGAAERQYLGAEHGDENGPLLASESFYRSLVDVHPGTVQRRQPMLPPPSGGMEMRSAFSCPCCHRLFHVFLEDGRYHALPATGALAGMQVKPSEALPAPAQKSIVDL</sequence>
<protein>
    <submittedName>
        <fullName evidence="4">PDZ domain-containing protein</fullName>
    </submittedName>
</protein>
<evidence type="ECO:0000313" key="4">
    <source>
        <dbReference type="EMBL" id="CAL4760485.1"/>
    </source>
</evidence>
<evidence type="ECO:0000259" key="1">
    <source>
        <dbReference type="PROSITE" id="PS50106"/>
    </source>
</evidence>
<dbReference type="InterPro" id="IPR036034">
    <property type="entry name" value="PDZ_sf"/>
</dbReference>
<dbReference type="PROSITE" id="PS50106">
    <property type="entry name" value="PDZ"/>
    <property type="match status" value="3"/>
</dbReference>
<name>A0A9P1FEH4_9DINO</name>
<dbReference type="AlphaFoldDB" id="A0A9P1FEH4"/>
<evidence type="ECO:0000313" key="2">
    <source>
        <dbReference type="EMBL" id="CAI3973173.1"/>
    </source>
</evidence>
<reference evidence="3" key="2">
    <citation type="submission" date="2024-04" db="EMBL/GenBank/DDBJ databases">
        <authorList>
            <person name="Chen Y."/>
            <person name="Shah S."/>
            <person name="Dougan E. K."/>
            <person name="Thang M."/>
            <person name="Chan C."/>
        </authorList>
    </citation>
    <scope>NUCLEOTIDE SEQUENCE [LARGE SCALE GENOMIC DNA]</scope>
</reference>
<accession>A0A9P1FEH4</accession>
<proteinExistence type="predicted"/>
<dbReference type="EMBL" id="CAMXCT020000058">
    <property type="protein sequence ID" value="CAL1126548.1"/>
    <property type="molecule type" value="Genomic_DNA"/>
</dbReference>
<feature type="domain" description="PDZ" evidence="1">
    <location>
        <begin position="207"/>
        <end position="285"/>
    </location>
</feature>
<gene>
    <name evidence="2" type="ORF">C1SCF055_LOCUS1696</name>
</gene>
<reference evidence="2" key="1">
    <citation type="submission" date="2022-10" db="EMBL/GenBank/DDBJ databases">
        <authorList>
            <person name="Chen Y."/>
            <person name="Dougan E. K."/>
            <person name="Chan C."/>
            <person name="Rhodes N."/>
            <person name="Thang M."/>
        </authorList>
    </citation>
    <scope>NUCLEOTIDE SEQUENCE</scope>
</reference>
<evidence type="ECO:0000313" key="5">
    <source>
        <dbReference type="Proteomes" id="UP001152797"/>
    </source>
</evidence>
<dbReference type="Proteomes" id="UP001152797">
    <property type="component" value="Unassembled WGS sequence"/>
</dbReference>